<organism evidence="1 2">
    <name type="scientific">Decorospora gaudefroyi</name>
    <dbReference type="NCBI Taxonomy" id="184978"/>
    <lineage>
        <taxon>Eukaryota</taxon>
        <taxon>Fungi</taxon>
        <taxon>Dikarya</taxon>
        <taxon>Ascomycota</taxon>
        <taxon>Pezizomycotina</taxon>
        <taxon>Dothideomycetes</taxon>
        <taxon>Pleosporomycetidae</taxon>
        <taxon>Pleosporales</taxon>
        <taxon>Pleosporineae</taxon>
        <taxon>Pleosporaceae</taxon>
        <taxon>Decorospora</taxon>
    </lineage>
</organism>
<dbReference type="Proteomes" id="UP000800040">
    <property type="component" value="Unassembled WGS sequence"/>
</dbReference>
<evidence type="ECO:0000313" key="2">
    <source>
        <dbReference type="Proteomes" id="UP000800040"/>
    </source>
</evidence>
<dbReference type="PANTHER" id="PTHR42080">
    <property type="entry name" value="SRR1 DOMAIN-CONTAINING PROTEIN"/>
    <property type="match status" value="1"/>
</dbReference>
<accession>A0A6A5K843</accession>
<gene>
    <name evidence="1" type="ORF">BDW02DRAFT_70086</name>
</gene>
<name>A0A6A5K843_9PLEO</name>
<dbReference type="OrthoDB" id="5230585at2759"/>
<dbReference type="AlphaFoldDB" id="A0A6A5K843"/>
<evidence type="ECO:0000313" key="1">
    <source>
        <dbReference type="EMBL" id="KAF1831117.1"/>
    </source>
</evidence>
<reference evidence="1" key="1">
    <citation type="submission" date="2020-01" db="EMBL/GenBank/DDBJ databases">
        <authorList>
            <consortium name="DOE Joint Genome Institute"/>
            <person name="Haridas S."/>
            <person name="Albert R."/>
            <person name="Binder M."/>
            <person name="Bloem J."/>
            <person name="Labutti K."/>
            <person name="Salamov A."/>
            <person name="Andreopoulos B."/>
            <person name="Baker S.E."/>
            <person name="Barry K."/>
            <person name="Bills G."/>
            <person name="Bluhm B.H."/>
            <person name="Cannon C."/>
            <person name="Castanera R."/>
            <person name="Culley D.E."/>
            <person name="Daum C."/>
            <person name="Ezra D."/>
            <person name="Gonzalez J.B."/>
            <person name="Henrissat B."/>
            <person name="Kuo A."/>
            <person name="Liang C."/>
            <person name="Lipzen A."/>
            <person name="Lutzoni F."/>
            <person name="Magnuson J."/>
            <person name="Mondo S."/>
            <person name="Nolan M."/>
            <person name="Ohm R."/>
            <person name="Pangilinan J."/>
            <person name="Park H.-J."/>
            <person name="Ramirez L."/>
            <person name="Alfaro M."/>
            <person name="Sun H."/>
            <person name="Tritt A."/>
            <person name="Yoshinaga Y."/>
            <person name="Zwiers L.-H."/>
            <person name="Turgeon B.G."/>
            <person name="Goodwin S.B."/>
            <person name="Spatafora J.W."/>
            <person name="Crous P.W."/>
            <person name="Grigoriev I.V."/>
        </authorList>
    </citation>
    <scope>NUCLEOTIDE SEQUENCE</scope>
    <source>
        <strain evidence="1">P77</strain>
    </source>
</reference>
<evidence type="ECO:0008006" key="3">
    <source>
        <dbReference type="Google" id="ProtNLM"/>
    </source>
</evidence>
<keyword evidence="2" id="KW-1185">Reference proteome</keyword>
<dbReference type="PANTHER" id="PTHR42080:SF1">
    <property type="entry name" value="SRR1-LIKE DOMAIN-CONTAINING PROTEIN"/>
    <property type="match status" value="1"/>
</dbReference>
<dbReference type="EMBL" id="ML975373">
    <property type="protein sequence ID" value="KAF1831117.1"/>
    <property type="molecule type" value="Genomic_DNA"/>
</dbReference>
<protein>
    <recommendedName>
        <fullName evidence="3">SRR1-like domain-containing protein</fullName>
    </recommendedName>
</protein>
<sequence length="435" mass="49725">MPTTNPASAHVHRQAVIRAGERPHIIILDIKAFEESLGSRPIFTQKLFVDAGVQLLRAENSQTIVLTDCYGRKLPFLTKLRLKAGRVPILRYNSIHTLADPFPYGFYRDHPGQDIRTDKNRDGGNLEDMIRFSKFPFYISFDQKVKEGRQIALPEFTRLISIMKAFWYRSIEREKLRECISHLKHTVQISNIVCIEPGSLDNSKSMVQHLVLCTIAQELTELYEQDGRALRDPIEIVAQDPGYTAVPREFFLQLPVPIRITNNPEAFACINDSSLVMSFNPFIPLRQIIADLATETPSGKGPAALFLKGHTDDEKLGNFDLVSYEWTKPFQSINPVTRRYVAMLCNYTKVMDGKELFGERFNDDFYERMYYCHYPWRRSDASDADWIKMTGIMDRLANQGHDTNDTIMEELGLGFNVDEALGFSARSYSNANTGT</sequence>
<proteinExistence type="predicted"/>